<dbReference type="SMART" id="SM00567">
    <property type="entry name" value="EZ_HEAT"/>
    <property type="match status" value="6"/>
</dbReference>
<dbReference type="SUPFAM" id="SSF51905">
    <property type="entry name" value="FAD/NAD(P)-binding domain"/>
    <property type="match status" value="1"/>
</dbReference>
<dbReference type="InterPro" id="IPR036188">
    <property type="entry name" value="FAD/NAD-bd_sf"/>
</dbReference>
<evidence type="ECO:0000256" key="3">
    <source>
        <dbReference type="SAM" id="MobiDB-lite"/>
    </source>
</evidence>
<evidence type="ECO:0000259" key="4">
    <source>
        <dbReference type="Pfam" id="PF00890"/>
    </source>
</evidence>
<dbReference type="InterPro" id="IPR011989">
    <property type="entry name" value="ARM-like"/>
</dbReference>
<dbReference type="SUPFAM" id="SSF46977">
    <property type="entry name" value="Succinate dehydrogenase/fumarate reductase flavoprotein C-terminal domain"/>
    <property type="match status" value="1"/>
</dbReference>
<feature type="domain" description="FAD-dependent oxidoreductase 2 FAD-binding" evidence="4">
    <location>
        <begin position="15"/>
        <end position="386"/>
    </location>
</feature>
<name>A0ABP4J913_9ACTN</name>
<dbReference type="InterPro" id="IPR030664">
    <property type="entry name" value="SdhA/FrdA/AprA"/>
</dbReference>
<dbReference type="InterPro" id="IPR015939">
    <property type="entry name" value="Fum_Rdtase/Succ_DH_flav-like_C"/>
</dbReference>
<proteinExistence type="predicted"/>
<dbReference type="InterPro" id="IPR004155">
    <property type="entry name" value="PBS_lyase_HEAT"/>
</dbReference>
<feature type="region of interest" description="Disordered" evidence="3">
    <location>
        <begin position="587"/>
        <end position="614"/>
    </location>
</feature>
<dbReference type="Gene3D" id="3.50.50.60">
    <property type="entry name" value="FAD/NAD(P)-binding domain"/>
    <property type="match status" value="2"/>
</dbReference>
<evidence type="ECO:0000256" key="1">
    <source>
        <dbReference type="ARBA" id="ARBA00022630"/>
    </source>
</evidence>
<organism evidence="6 7">
    <name type="scientific">Streptomyces thermospinosisporus</name>
    <dbReference type="NCBI Taxonomy" id="161482"/>
    <lineage>
        <taxon>Bacteria</taxon>
        <taxon>Bacillati</taxon>
        <taxon>Actinomycetota</taxon>
        <taxon>Actinomycetes</taxon>
        <taxon>Kitasatosporales</taxon>
        <taxon>Streptomycetaceae</taxon>
        <taxon>Streptomyces</taxon>
    </lineage>
</organism>
<dbReference type="SUPFAM" id="SSF48371">
    <property type="entry name" value="ARM repeat"/>
    <property type="match status" value="1"/>
</dbReference>
<protein>
    <submittedName>
        <fullName evidence="6">Fumarate reductase/succinate dehydrogenase flavoprotein subunit</fullName>
    </submittedName>
</protein>
<keyword evidence="7" id="KW-1185">Reference proteome</keyword>
<evidence type="ECO:0000313" key="7">
    <source>
        <dbReference type="Proteomes" id="UP001500973"/>
    </source>
</evidence>
<dbReference type="Gene3D" id="1.25.10.10">
    <property type="entry name" value="Leucine-rich Repeat Variant"/>
    <property type="match status" value="2"/>
</dbReference>
<sequence length="920" mass="97282">MEIPDLTDAEELSCDVLVIGGGTAGTMAALTAAEHGAAVLLLEKAHVRHSGALAMGMDGVNNAVIPGRAEPDDYVAEITRANDGIVDQSTVRQTATRGFAMVQRLESYGVKFEKDEHGEYAVRQVHRSGSYVLPMPEGKDVKKVLYRQLRRREMRERIRIENRVMPVRVLTVRGRAVGAAGFNTRTGRFVTVRAGAVILATGAAGRLGLPASGYLYGTYENPTNAGDGYAMAYHAGAELTGIECFQINPLIKDYNGPACAYVANPFGGYQVNRHGERFVDSDYWSGQMMAEFAAEVASDRGPVYLKLSHLPEESLSALEGILHTTERPTRGTFHAGRGHDYRTHDVEMHISEIGLCGGHSASGVRVDDHARTTVDRLYAAGDLACVPHNYMIGAFVFGDLAGADAAQYAPFGGELPAGQVREAHELIYRPLRNPDGPPQPQVEYKLRRFVNDYVAPPKSGARLSLALEAFERMRGEIAAMGARTPHELMRCAEVTFIRDCAEMAARASLARTESRWGLYHDRLDHPHRDDASWFHHLDLRKSPAGVMEFTARPVAPYVVPVEGFSPVGGPSRHIGEVHPEQVATAGAREAAPVAMRPRTPAGRDAGGTGGEADTPVSPRLLDLLALAEDEPGLADLTPYLTDPEPAVRRTAVTVLTETAPPGSGPALAAALADPDAGVRSAAADSLRELVETLPPEPALRDGLVAALSQADPVSRAAALDALRVLRLGDAGRFADLLGDADIGVRVAAVRALVSVDAVEVLARAATAEPSREVRVAVAKGLAAVTGTSTDCSASAGPGPEAVRSALASLIDDPDALVRAAAFEALGTTGCPAPLAERAVAALSDPAWQARAGAATALSRADADLAVPALAKALADPNADVRKASVTALTRHRAHEEARAALATATGDVDADVRAYAARAL</sequence>
<dbReference type="NCBIfam" id="NF006131">
    <property type="entry name" value="PRK08275.1"/>
    <property type="match status" value="1"/>
</dbReference>
<dbReference type="PRINTS" id="PR00368">
    <property type="entry name" value="FADPNR"/>
</dbReference>
<dbReference type="PANTHER" id="PTHR11632:SF73">
    <property type="entry name" value="BLR3196 PROTEIN"/>
    <property type="match status" value="1"/>
</dbReference>
<evidence type="ECO:0000313" key="6">
    <source>
        <dbReference type="EMBL" id="GAA1415335.1"/>
    </source>
</evidence>
<gene>
    <name evidence="6" type="ORF">GCM10009601_04820</name>
</gene>
<dbReference type="Proteomes" id="UP001500973">
    <property type="component" value="Unassembled WGS sequence"/>
</dbReference>
<dbReference type="PANTHER" id="PTHR11632">
    <property type="entry name" value="SUCCINATE DEHYDROGENASE 2 FLAVOPROTEIN SUBUNIT"/>
    <property type="match status" value="1"/>
</dbReference>
<dbReference type="Pfam" id="PF00890">
    <property type="entry name" value="FAD_binding_2"/>
    <property type="match status" value="1"/>
</dbReference>
<feature type="domain" description="Fumarate reductase/succinate dehydrogenase flavoprotein-like C-terminal" evidence="5">
    <location>
        <begin position="445"/>
        <end position="557"/>
    </location>
</feature>
<evidence type="ECO:0000259" key="5">
    <source>
        <dbReference type="Pfam" id="PF02910"/>
    </source>
</evidence>
<accession>A0ABP4J913</accession>
<dbReference type="NCBIfam" id="NF010374">
    <property type="entry name" value="PRK13800.1"/>
    <property type="match status" value="1"/>
</dbReference>
<comment type="caution">
    <text evidence="6">The sequence shown here is derived from an EMBL/GenBank/DDBJ whole genome shotgun (WGS) entry which is preliminary data.</text>
</comment>
<dbReference type="InterPro" id="IPR016024">
    <property type="entry name" value="ARM-type_fold"/>
</dbReference>
<dbReference type="PRINTS" id="PR00411">
    <property type="entry name" value="PNDRDTASEI"/>
</dbReference>
<keyword evidence="1" id="KW-0285">Flavoprotein</keyword>
<evidence type="ECO:0000256" key="2">
    <source>
        <dbReference type="ARBA" id="ARBA00023002"/>
    </source>
</evidence>
<dbReference type="Pfam" id="PF13646">
    <property type="entry name" value="HEAT_2"/>
    <property type="match status" value="3"/>
</dbReference>
<dbReference type="PROSITE" id="PS50077">
    <property type="entry name" value="HEAT_REPEAT"/>
    <property type="match status" value="1"/>
</dbReference>
<reference evidence="7" key="1">
    <citation type="journal article" date="2019" name="Int. J. Syst. Evol. Microbiol.">
        <title>The Global Catalogue of Microorganisms (GCM) 10K type strain sequencing project: providing services to taxonomists for standard genome sequencing and annotation.</title>
        <authorList>
            <consortium name="The Broad Institute Genomics Platform"/>
            <consortium name="The Broad Institute Genome Sequencing Center for Infectious Disease"/>
            <person name="Wu L."/>
            <person name="Ma J."/>
        </authorList>
    </citation>
    <scope>NUCLEOTIDE SEQUENCE [LARGE SCALE GENOMIC DNA]</scope>
    <source>
        <strain evidence="7">JCM 11756</strain>
    </source>
</reference>
<dbReference type="InterPro" id="IPR037099">
    <property type="entry name" value="Fum_R/Succ_DH_flav-like_C_sf"/>
</dbReference>
<keyword evidence="2" id="KW-0560">Oxidoreductase</keyword>
<dbReference type="InterPro" id="IPR003953">
    <property type="entry name" value="FAD-dep_OxRdtase_2_FAD-bd"/>
</dbReference>
<dbReference type="InterPro" id="IPR021133">
    <property type="entry name" value="HEAT_type_2"/>
</dbReference>
<dbReference type="EMBL" id="BAAAIZ010000006">
    <property type="protein sequence ID" value="GAA1415335.1"/>
    <property type="molecule type" value="Genomic_DNA"/>
</dbReference>
<dbReference type="Pfam" id="PF02910">
    <property type="entry name" value="Succ_DH_flav_C"/>
    <property type="match status" value="1"/>
</dbReference>
<dbReference type="RefSeq" id="WP_344009703.1">
    <property type="nucleotide sequence ID" value="NZ_BAAAIZ010000006.1"/>
</dbReference>